<organism evidence="1 2">
    <name type="scientific">Micromonospora nigra</name>
    <dbReference type="NCBI Taxonomy" id="145857"/>
    <lineage>
        <taxon>Bacteria</taxon>
        <taxon>Bacillati</taxon>
        <taxon>Actinomycetota</taxon>
        <taxon>Actinomycetes</taxon>
        <taxon>Micromonosporales</taxon>
        <taxon>Micromonosporaceae</taxon>
        <taxon>Micromonospora</taxon>
    </lineage>
</organism>
<proteinExistence type="predicted"/>
<dbReference type="Proteomes" id="UP000199699">
    <property type="component" value="Unassembled WGS sequence"/>
</dbReference>
<protein>
    <recommendedName>
        <fullName evidence="3">TetR/AcrR family transcriptional regulator</fullName>
    </recommendedName>
</protein>
<reference evidence="1 2" key="1">
    <citation type="submission" date="2016-06" db="EMBL/GenBank/DDBJ databases">
        <authorList>
            <person name="Kjaerup R.B."/>
            <person name="Dalgaard T.S."/>
            <person name="Juul-Madsen H.R."/>
        </authorList>
    </citation>
    <scope>NUCLEOTIDE SEQUENCE [LARGE SCALE GENOMIC DNA]</scope>
    <source>
        <strain evidence="1 2">DSM 43818</strain>
    </source>
</reference>
<dbReference type="AlphaFoldDB" id="A0A1C6T539"/>
<evidence type="ECO:0008006" key="3">
    <source>
        <dbReference type="Google" id="ProtNLM"/>
    </source>
</evidence>
<evidence type="ECO:0000313" key="2">
    <source>
        <dbReference type="Proteomes" id="UP000199699"/>
    </source>
</evidence>
<evidence type="ECO:0000313" key="1">
    <source>
        <dbReference type="EMBL" id="SCL36759.1"/>
    </source>
</evidence>
<sequence length="75" mass="8055">ATVIAAWAQPVTELFRRLGFDDAEARRRARLGLAATRGLLLDLLTTGDRELLDDAADLFADLITAPRPGGTATHP</sequence>
<name>A0A1C6T539_9ACTN</name>
<accession>A0A1C6T539</accession>
<feature type="non-terminal residue" evidence="1">
    <location>
        <position position="1"/>
    </location>
</feature>
<dbReference type="SUPFAM" id="SSF48498">
    <property type="entry name" value="Tetracyclin repressor-like, C-terminal domain"/>
    <property type="match status" value="1"/>
</dbReference>
<dbReference type="EMBL" id="FMHT01000003">
    <property type="protein sequence ID" value="SCL36759.1"/>
    <property type="molecule type" value="Genomic_DNA"/>
</dbReference>
<keyword evidence="2" id="KW-1185">Reference proteome</keyword>
<dbReference type="InterPro" id="IPR036271">
    <property type="entry name" value="Tet_transcr_reg_TetR-rel_C_sf"/>
</dbReference>
<gene>
    <name evidence="1" type="ORF">GA0070616_5573</name>
</gene>